<sequence>MSVGEVSTDRRVRRSRSALCRAAVELVGERGTTNVAVSELAEAADVSRQLIYQQFGDRDSLLLEAAVDLARRDLAEPNNPDREVAAKGIAAALQHFARHRAFYRAMLTGPCAYRLTIALSDLLSPFNRELVRRMPGVRADVVDDLTMFVTGGWAAVINDWIINGPEPLDVEAFAARLMKLLRAINPEV</sequence>
<dbReference type="Pfam" id="PF00440">
    <property type="entry name" value="TetR_N"/>
    <property type="match status" value="1"/>
</dbReference>
<dbReference type="EMBL" id="SLWR01000004">
    <property type="protein sequence ID" value="TCO48502.1"/>
    <property type="molecule type" value="Genomic_DNA"/>
</dbReference>
<comment type="caution">
    <text evidence="6">The sequence shown here is derived from an EMBL/GenBank/DDBJ whole genome shotgun (WGS) entry which is preliminary data.</text>
</comment>
<keyword evidence="1" id="KW-0805">Transcription regulation</keyword>
<name>A0A4R2IV16_9ACTN</name>
<accession>A0A4R2IV16</accession>
<dbReference type="PROSITE" id="PS50977">
    <property type="entry name" value="HTH_TETR_2"/>
    <property type="match status" value="1"/>
</dbReference>
<proteinExistence type="predicted"/>
<evidence type="ECO:0000256" key="2">
    <source>
        <dbReference type="ARBA" id="ARBA00023125"/>
    </source>
</evidence>
<evidence type="ECO:0000313" key="7">
    <source>
        <dbReference type="Proteomes" id="UP000295573"/>
    </source>
</evidence>
<keyword evidence="7" id="KW-1185">Reference proteome</keyword>
<dbReference type="RefSeq" id="WP_132148430.1">
    <property type="nucleotide sequence ID" value="NZ_SLWR01000004.1"/>
</dbReference>
<dbReference type="Proteomes" id="UP000295573">
    <property type="component" value="Unassembled WGS sequence"/>
</dbReference>
<evidence type="ECO:0000256" key="3">
    <source>
        <dbReference type="ARBA" id="ARBA00023163"/>
    </source>
</evidence>
<evidence type="ECO:0000259" key="5">
    <source>
        <dbReference type="PROSITE" id="PS50977"/>
    </source>
</evidence>
<protein>
    <submittedName>
        <fullName evidence="6">TetR family transcriptional regulator</fullName>
    </submittedName>
</protein>
<evidence type="ECO:0000256" key="4">
    <source>
        <dbReference type="PROSITE-ProRule" id="PRU00335"/>
    </source>
</evidence>
<dbReference type="GO" id="GO:0003700">
    <property type="term" value="F:DNA-binding transcription factor activity"/>
    <property type="evidence" value="ECO:0007669"/>
    <property type="project" value="TreeGrafter"/>
</dbReference>
<dbReference type="PANTHER" id="PTHR30055:SF234">
    <property type="entry name" value="HTH-TYPE TRANSCRIPTIONAL REGULATOR BETI"/>
    <property type="match status" value="1"/>
</dbReference>
<feature type="DNA-binding region" description="H-T-H motif" evidence="4">
    <location>
        <begin position="36"/>
        <end position="55"/>
    </location>
</feature>
<feature type="domain" description="HTH tetR-type" evidence="5">
    <location>
        <begin position="13"/>
        <end position="73"/>
    </location>
</feature>
<reference evidence="6 7" key="1">
    <citation type="journal article" date="2015" name="Stand. Genomic Sci.">
        <title>Genomic Encyclopedia of Bacterial and Archaeal Type Strains, Phase III: the genomes of soil and plant-associated and newly described type strains.</title>
        <authorList>
            <person name="Whitman W.B."/>
            <person name="Woyke T."/>
            <person name="Klenk H.P."/>
            <person name="Zhou Y."/>
            <person name="Lilburn T.G."/>
            <person name="Beck B.J."/>
            <person name="De Vos P."/>
            <person name="Vandamme P."/>
            <person name="Eisen J.A."/>
            <person name="Garrity G."/>
            <person name="Hugenholtz P."/>
            <person name="Kyrpides N.C."/>
        </authorList>
    </citation>
    <scope>NUCLEOTIDE SEQUENCE [LARGE SCALE GENOMIC DNA]</scope>
    <source>
        <strain evidence="6 7">VKM Ac-2541</strain>
    </source>
</reference>
<dbReference type="PANTHER" id="PTHR30055">
    <property type="entry name" value="HTH-TYPE TRANSCRIPTIONAL REGULATOR RUTR"/>
    <property type="match status" value="1"/>
</dbReference>
<keyword evidence="2 4" id="KW-0238">DNA-binding</keyword>
<organism evidence="6 7">
    <name type="scientific">Kribbella antiqua</name>
    <dbReference type="NCBI Taxonomy" id="2512217"/>
    <lineage>
        <taxon>Bacteria</taxon>
        <taxon>Bacillati</taxon>
        <taxon>Actinomycetota</taxon>
        <taxon>Actinomycetes</taxon>
        <taxon>Propionibacteriales</taxon>
        <taxon>Kribbellaceae</taxon>
        <taxon>Kribbella</taxon>
    </lineage>
</organism>
<dbReference type="InterPro" id="IPR050109">
    <property type="entry name" value="HTH-type_TetR-like_transc_reg"/>
</dbReference>
<keyword evidence="3" id="KW-0804">Transcription</keyword>
<dbReference type="SUPFAM" id="SSF46689">
    <property type="entry name" value="Homeodomain-like"/>
    <property type="match status" value="1"/>
</dbReference>
<gene>
    <name evidence="6" type="ORF">EV646_104324</name>
</gene>
<dbReference type="InterPro" id="IPR001647">
    <property type="entry name" value="HTH_TetR"/>
</dbReference>
<dbReference type="AlphaFoldDB" id="A0A4R2IV16"/>
<dbReference type="GO" id="GO:0000976">
    <property type="term" value="F:transcription cis-regulatory region binding"/>
    <property type="evidence" value="ECO:0007669"/>
    <property type="project" value="TreeGrafter"/>
</dbReference>
<evidence type="ECO:0000313" key="6">
    <source>
        <dbReference type="EMBL" id="TCO48502.1"/>
    </source>
</evidence>
<evidence type="ECO:0000256" key="1">
    <source>
        <dbReference type="ARBA" id="ARBA00023015"/>
    </source>
</evidence>
<dbReference type="PRINTS" id="PR00455">
    <property type="entry name" value="HTHTETR"/>
</dbReference>
<dbReference type="OrthoDB" id="3193022at2"/>
<dbReference type="InterPro" id="IPR009057">
    <property type="entry name" value="Homeodomain-like_sf"/>
</dbReference>
<dbReference type="Gene3D" id="1.10.357.10">
    <property type="entry name" value="Tetracycline Repressor, domain 2"/>
    <property type="match status" value="1"/>
</dbReference>